<evidence type="ECO:0000256" key="1">
    <source>
        <dbReference type="SAM" id="SignalP"/>
    </source>
</evidence>
<dbReference type="InterPro" id="IPR012334">
    <property type="entry name" value="Pectin_lyas_fold"/>
</dbReference>
<sequence>MRNKKTHVLAGLLYLCMIATVSATPSSGNVSNYGAVGDGVTNDSAAFNLCLTYNVICWVDPAKTYAVGDVQMKNGNRLIGLGTVEYGDRTAATASTRPILVGVAGSTNVINVSGVSNSAAIDGLFIDCKSSSINGISGGSFQLSIQDTTVVNCAAGLGDMAGSSYTTEAHIIDATFGSNQRGISNPTDSLIINADFANNSGDGIYLGGGANSNTIVNSRFEWNQGYGVQSYGGTNNNSISNSIFDRNYKAGIRLDGVTGFTISNSVFARNGRNNVAADQNAQIYMSGAKNVSITGGLSLVGRDDGGTGTYTPAYVFSYDSGTPSTNVTISGFATAGLFQRHDQPDWLIHHGSGGGT</sequence>
<dbReference type="Pfam" id="PF13229">
    <property type="entry name" value="Beta_helix"/>
    <property type="match status" value="1"/>
</dbReference>
<name>A0ABU4YSJ5_9HYPH</name>
<feature type="domain" description="Right handed beta helix" evidence="2">
    <location>
        <begin position="169"/>
        <end position="302"/>
    </location>
</feature>
<accession>A0ABU4YSJ5</accession>
<feature type="signal peptide" evidence="1">
    <location>
        <begin position="1"/>
        <end position="23"/>
    </location>
</feature>
<dbReference type="RefSeq" id="WP_320224112.1">
    <property type="nucleotide sequence ID" value="NZ_JAVIJC010000001.1"/>
</dbReference>
<dbReference type="InterPro" id="IPR039448">
    <property type="entry name" value="Beta_helix"/>
</dbReference>
<dbReference type="Proteomes" id="UP001271249">
    <property type="component" value="Unassembled WGS sequence"/>
</dbReference>
<dbReference type="EMBL" id="JAVIJC010000001">
    <property type="protein sequence ID" value="MDX8489959.1"/>
    <property type="molecule type" value="Genomic_DNA"/>
</dbReference>
<dbReference type="SUPFAM" id="SSF51126">
    <property type="entry name" value="Pectin lyase-like"/>
    <property type="match status" value="1"/>
</dbReference>
<reference evidence="3 4" key="1">
    <citation type="submission" date="2023-08" db="EMBL/GenBank/DDBJ databases">
        <title>Implementing the SeqCode for naming new Mesorhizobium species isolated from Vachellia karroo root nodules.</title>
        <authorList>
            <person name="Van Lill M."/>
        </authorList>
    </citation>
    <scope>NUCLEOTIDE SEQUENCE [LARGE SCALE GENOMIC DNA]</scope>
    <source>
        <strain evidence="3 4">VK22B</strain>
    </source>
</reference>
<organism evidence="3 4">
    <name type="scientific">Mesorhizobium captivum</name>
    <dbReference type="NCBI Taxonomy" id="3072319"/>
    <lineage>
        <taxon>Bacteria</taxon>
        <taxon>Pseudomonadati</taxon>
        <taxon>Pseudomonadota</taxon>
        <taxon>Alphaproteobacteria</taxon>
        <taxon>Hyphomicrobiales</taxon>
        <taxon>Phyllobacteriaceae</taxon>
        <taxon>Mesorhizobium</taxon>
    </lineage>
</organism>
<gene>
    <name evidence="3" type="ORF">RFN29_00070</name>
</gene>
<dbReference type="Gene3D" id="2.160.20.10">
    <property type="entry name" value="Single-stranded right-handed beta-helix, Pectin lyase-like"/>
    <property type="match status" value="1"/>
</dbReference>
<dbReference type="InterPro" id="IPR011050">
    <property type="entry name" value="Pectin_lyase_fold/virulence"/>
</dbReference>
<evidence type="ECO:0000313" key="3">
    <source>
        <dbReference type="EMBL" id="MDX8489959.1"/>
    </source>
</evidence>
<feature type="chain" id="PRO_5047416015" evidence="1">
    <location>
        <begin position="24"/>
        <end position="356"/>
    </location>
</feature>
<comment type="caution">
    <text evidence="3">The sequence shown here is derived from an EMBL/GenBank/DDBJ whole genome shotgun (WGS) entry which is preliminary data.</text>
</comment>
<evidence type="ECO:0000313" key="4">
    <source>
        <dbReference type="Proteomes" id="UP001271249"/>
    </source>
</evidence>
<dbReference type="SMART" id="SM00710">
    <property type="entry name" value="PbH1"/>
    <property type="match status" value="4"/>
</dbReference>
<proteinExistence type="predicted"/>
<dbReference type="InterPro" id="IPR006626">
    <property type="entry name" value="PbH1"/>
</dbReference>
<protein>
    <submittedName>
        <fullName evidence="3">Right-handed parallel beta-helix repeat-containing protein</fullName>
    </submittedName>
</protein>
<evidence type="ECO:0000259" key="2">
    <source>
        <dbReference type="Pfam" id="PF13229"/>
    </source>
</evidence>
<keyword evidence="1" id="KW-0732">Signal</keyword>
<keyword evidence="4" id="KW-1185">Reference proteome</keyword>